<dbReference type="PANTHER" id="PTHR24276">
    <property type="entry name" value="POLYSERASE-RELATED"/>
    <property type="match status" value="1"/>
</dbReference>
<evidence type="ECO:0000313" key="6">
    <source>
        <dbReference type="Proteomes" id="UP001652582"/>
    </source>
</evidence>
<sequence>MVSDRGAKTVYIRVGSNHTDRDGEVYTSTKFWVHPRWNNKTIDNDVGIISPSRSIQYNANVKALTLASSGRNIPAGTEVLVTGWGLTSENGQGSDRIMAIRVPTVTNEDCLKTYTYISDMMLCAGVPEGGKSICQGDSGGPAVAKFGQVGIASFSIGCARPRYPGGYARVTYPGIRNWIKTITGV</sequence>
<dbReference type="SUPFAM" id="SSF50494">
    <property type="entry name" value="Trypsin-like serine proteases"/>
    <property type="match status" value="1"/>
</dbReference>
<keyword evidence="1" id="KW-0645">Protease</keyword>
<evidence type="ECO:0000256" key="1">
    <source>
        <dbReference type="ARBA" id="ARBA00022670"/>
    </source>
</evidence>
<proteinExistence type="predicted"/>
<dbReference type="InterPro" id="IPR043504">
    <property type="entry name" value="Peptidase_S1_PA_chymotrypsin"/>
</dbReference>
<evidence type="ECO:0000259" key="5">
    <source>
        <dbReference type="PROSITE" id="PS50240"/>
    </source>
</evidence>
<evidence type="ECO:0000256" key="4">
    <source>
        <dbReference type="ARBA" id="ARBA00023157"/>
    </source>
</evidence>
<dbReference type="RefSeq" id="XP_052738129.1">
    <property type="nucleotide sequence ID" value="XM_052882169.1"/>
</dbReference>
<keyword evidence="3" id="KW-0720">Serine protease</keyword>
<keyword evidence="2" id="KW-0378">Hydrolase</keyword>
<feature type="domain" description="Peptidase S1" evidence="5">
    <location>
        <begin position="1"/>
        <end position="184"/>
    </location>
</feature>
<dbReference type="SMART" id="SM00020">
    <property type="entry name" value="Tryp_SPc"/>
    <property type="match status" value="1"/>
</dbReference>
<evidence type="ECO:0000256" key="3">
    <source>
        <dbReference type="ARBA" id="ARBA00022825"/>
    </source>
</evidence>
<dbReference type="PANTHER" id="PTHR24276:SF91">
    <property type="entry name" value="AT26814P-RELATED"/>
    <property type="match status" value="1"/>
</dbReference>
<organism evidence="6 7">
    <name type="scientific">Bicyclus anynana</name>
    <name type="common">Squinting bush brown butterfly</name>
    <dbReference type="NCBI Taxonomy" id="110368"/>
    <lineage>
        <taxon>Eukaryota</taxon>
        <taxon>Metazoa</taxon>
        <taxon>Ecdysozoa</taxon>
        <taxon>Arthropoda</taxon>
        <taxon>Hexapoda</taxon>
        <taxon>Insecta</taxon>
        <taxon>Pterygota</taxon>
        <taxon>Neoptera</taxon>
        <taxon>Endopterygota</taxon>
        <taxon>Lepidoptera</taxon>
        <taxon>Glossata</taxon>
        <taxon>Ditrysia</taxon>
        <taxon>Papilionoidea</taxon>
        <taxon>Nymphalidae</taxon>
        <taxon>Satyrinae</taxon>
        <taxon>Satyrini</taxon>
        <taxon>Mycalesina</taxon>
        <taxon>Bicyclus</taxon>
    </lineage>
</organism>
<keyword evidence="4" id="KW-1015">Disulfide bond</keyword>
<dbReference type="GeneID" id="112057857"/>
<dbReference type="PROSITE" id="PS50240">
    <property type="entry name" value="TRYPSIN_DOM"/>
    <property type="match status" value="1"/>
</dbReference>
<dbReference type="InterPro" id="IPR009003">
    <property type="entry name" value="Peptidase_S1_PA"/>
</dbReference>
<evidence type="ECO:0000313" key="7">
    <source>
        <dbReference type="RefSeq" id="XP_052738129.1"/>
    </source>
</evidence>
<dbReference type="InterPro" id="IPR050430">
    <property type="entry name" value="Peptidase_S1"/>
</dbReference>
<dbReference type="InterPro" id="IPR001254">
    <property type="entry name" value="Trypsin_dom"/>
</dbReference>
<dbReference type="Pfam" id="PF00089">
    <property type="entry name" value="Trypsin"/>
    <property type="match status" value="1"/>
</dbReference>
<gene>
    <name evidence="7" type="primary">LOC112057857</name>
</gene>
<keyword evidence="6" id="KW-1185">Reference proteome</keyword>
<evidence type="ECO:0000256" key="2">
    <source>
        <dbReference type="ARBA" id="ARBA00022801"/>
    </source>
</evidence>
<dbReference type="CDD" id="cd00190">
    <property type="entry name" value="Tryp_SPc"/>
    <property type="match status" value="1"/>
</dbReference>
<name>A0ABM3LGF3_BICAN</name>
<reference evidence="7" key="1">
    <citation type="submission" date="2025-08" db="UniProtKB">
        <authorList>
            <consortium name="RefSeq"/>
        </authorList>
    </citation>
    <scope>IDENTIFICATION</scope>
</reference>
<protein>
    <submittedName>
        <fullName evidence="7">Trypsin-7-like</fullName>
    </submittedName>
</protein>
<dbReference type="Gene3D" id="2.40.10.10">
    <property type="entry name" value="Trypsin-like serine proteases"/>
    <property type="match status" value="1"/>
</dbReference>
<dbReference type="Proteomes" id="UP001652582">
    <property type="component" value="Chromosome 6"/>
</dbReference>
<accession>A0ABM3LGF3</accession>